<dbReference type="InterPro" id="IPR023635">
    <property type="entry name" value="Peptide_deformylase"/>
</dbReference>
<comment type="caution">
    <text evidence="3">The sequence shown here is derived from an EMBL/GenBank/DDBJ whole genome shotgun (WGS) entry which is preliminary data.</text>
</comment>
<dbReference type="Pfam" id="PF01327">
    <property type="entry name" value="Pep_deformylase"/>
    <property type="match status" value="1"/>
</dbReference>
<evidence type="ECO:0000256" key="1">
    <source>
        <dbReference type="ARBA" id="ARBA00010759"/>
    </source>
</evidence>
<feature type="binding site" evidence="2">
    <location>
        <position position="154"/>
    </location>
    <ligand>
        <name>Fe cation</name>
        <dbReference type="ChEBI" id="CHEBI:24875"/>
    </ligand>
</feature>
<dbReference type="InParanoid" id="A0A259TWV8"/>
<evidence type="ECO:0000313" key="3">
    <source>
        <dbReference type="EMBL" id="OZC02245.1"/>
    </source>
</evidence>
<dbReference type="AlphaFoldDB" id="A0A259TWV8"/>
<dbReference type="Gene3D" id="3.90.45.10">
    <property type="entry name" value="Peptide deformylase"/>
    <property type="match status" value="1"/>
</dbReference>
<comment type="similarity">
    <text evidence="1 2">Belongs to the polypeptide deformylase family.</text>
</comment>
<comment type="catalytic activity">
    <reaction evidence="2">
        <text>N-terminal N-formyl-L-methionyl-[peptide] + H2O = N-terminal L-methionyl-[peptide] + formate</text>
        <dbReference type="Rhea" id="RHEA:24420"/>
        <dbReference type="Rhea" id="RHEA-COMP:10639"/>
        <dbReference type="Rhea" id="RHEA-COMP:10640"/>
        <dbReference type="ChEBI" id="CHEBI:15377"/>
        <dbReference type="ChEBI" id="CHEBI:15740"/>
        <dbReference type="ChEBI" id="CHEBI:49298"/>
        <dbReference type="ChEBI" id="CHEBI:64731"/>
        <dbReference type="EC" id="3.5.1.88"/>
    </reaction>
</comment>
<dbReference type="OrthoDB" id="9784988at2"/>
<dbReference type="InterPro" id="IPR036821">
    <property type="entry name" value="Peptide_deformylase_sf"/>
</dbReference>
<comment type="cofactor">
    <cofactor evidence="2">
        <name>Fe(2+)</name>
        <dbReference type="ChEBI" id="CHEBI:29033"/>
    </cofactor>
    <text evidence="2">Binds 1 Fe(2+) ion.</text>
</comment>
<feature type="binding site" evidence="2">
    <location>
        <position position="112"/>
    </location>
    <ligand>
        <name>Fe cation</name>
        <dbReference type="ChEBI" id="CHEBI:24875"/>
    </ligand>
</feature>
<comment type="function">
    <text evidence="2">Removes the formyl group from the N-terminal Met of newly synthesized proteins. Requires at least a dipeptide for an efficient rate of reaction. N-terminal L-methionine is a prerequisite for activity but the enzyme has broad specificity at other positions.</text>
</comment>
<keyword evidence="4" id="KW-1185">Reference proteome</keyword>
<accession>A0A259TWV8</accession>
<dbReference type="NCBIfam" id="NF001159">
    <property type="entry name" value="PRK00150.1-3"/>
    <property type="match status" value="1"/>
</dbReference>
<dbReference type="GO" id="GO:0042586">
    <property type="term" value="F:peptide deformylase activity"/>
    <property type="evidence" value="ECO:0007669"/>
    <property type="project" value="UniProtKB-UniRule"/>
</dbReference>
<dbReference type="RefSeq" id="WP_094546296.1">
    <property type="nucleotide sequence ID" value="NZ_MQWB01000001.1"/>
</dbReference>
<keyword evidence="2" id="KW-0479">Metal-binding</keyword>
<feature type="active site" evidence="2">
    <location>
        <position position="155"/>
    </location>
</feature>
<dbReference type="SUPFAM" id="SSF56420">
    <property type="entry name" value="Peptide deformylase"/>
    <property type="match status" value="1"/>
</dbReference>
<keyword evidence="2" id="KW-0648">Protein biosynthesis</keyword>
<dbReference type="CDD" id="cd00487">
    <property type="entry name" value="Pep_deformylase"/>
    <property type="match status" value="1"/>
</dbReference>
<dbReference type="GO" id="GO:0046872">
    <property type="term" value="F:metal ion binding"/>
    <property type="evidence" value="ECO:0007669"/>
    <property type="project" value="UniProtKB-KW"/>
</dbReference>
<dbReference type="EC" id="3.5.1.88" evidence="2"/>
<gene>
    <name evidence="2" type="primary">def</name>
    <name evidence="3" type="ORF">BSZ36_04125</name>
</gene>
<dbReference type="Proteomes" id="UP000216446">
    <property type="component" value="Unassembled WGS sequence"/>
</dbReference>
<sequence length="198" mass="22082">MVLPIYTYGQSVLREPAPPLDPDAPGFDREAFSALVDDMIDTMHEANGIGLAAPQIGKLLRVFVIDLSPYAEDIAEEHGGETPEWATRPLALINPVIGPVEEARSESFEEGCLSIPDLREEVVRPDMITLRFLNREFEPIEMIASGMLARVVQHELDHLDGVLFVDHISALRKRMIKRRLKRMASGDVEAEYPIQAPA</sequence>
<dbReference type="GO" id="GO:0006412">
    <property type="term" value="P:translation"/>
    <property type="evidence" value="ECO:0007669"/>
    <property type="project" value="UniProtKB-UniRule"/>
</dbReference>
<dbReference type="PANTHER" id="PTHR10458:SF22">
    <property type="entry name" value="PEPTIDE DEFORMYLASE"/>
    <property type="match status" value="1"/>
</dbReference>
<proteinExistence type="inferred from homology"/>
<dbReference type="PANTHER" id="PTHR10458">
    <property type="entry name" value="PEPTIDE DEFORMYLASE"/>
    <property type="match status" value="1"/>
</dbReference>
<dbReference type="PIRSF" id="PIRSF004749">
    <property type="entry name" value="Pep_def"/>
    <property type="match status" value="1"/>
</dbReference>
<dbReference type="PRINTS" id="PR01576">
    <property type="entry name" value="PDEFORMYLASE"/>
</dbReference>
<evidence type="ECO:0000313" key="4">
    <source>
        <dbReference type="Proteomes" id="UP000216446"/>
    </source>
</evidence>
<dbReference type="NCBIfam" id="TIGR00079">
    <property type="entry name" value="pept_deformyl"/>
    <property type="match status" value="1"/>
</dbReference>
<evidence type="ECO:0000256" key="2">
    <source>
        <dbReference type="HAMAP-Rule" id="MF_00163"/>
    </source>
</evidence>
<feature type="binding site" evidence="2">
    <location>
        <position position="158"/>
    </location>
    <ligand>
        <name>Fe cation</name>
        <dbReference type="ChEBI" id="CHEBI:24875"/>
    </ligand>
</feature>
<keyword evidence="2" id="KW-0378">Hydrolase</keyword>
<keyword evidence="2" id="KW-0408">Iron</keyword>
<dbReference type="HAMAP" id="MF_00163">
    <property type="entry name" value="Pep_deformylase"/>
    <property type="match status" value="1"/>
</dbReference>
<dbReference type="FunCoup" id="A0A259TWV8">
    <property type="interactions" value="485"/>
</dbReference>
<dbReference type="EMBL" id="MQWB01000001">
    <property type="protein sequence ID" value="OZC02245.1"/>
    <property type="molecule type" value="Genomic_DNA"/>
</dbReference>
<organism evidence="3 4">
    <name type="scientific">Rubricoccus marinus</name>
    <dbReference type="NCBI Taxonomy" id="716817"/>
    <lineage>
        <taxon>Bacteria</taxon>
        <taxon>Pseudomonadati</taxon>
        <taxon>Rhodothermota</taxon>
        <taxon>Rhodothermia</taxon>
        <taxon>Rhodothermales</taxon>
        <taxon>Rubricoccaceae</taxon>
        <taxon>Rubricoccus</taxon>
    </lineage>
</organism>
<reference evidence="3 4" key="1">
    <citation type="submission" date="2016-11" db="EMBL/GenBank/DDBJ databases">
        <title>Study of marine rhodopsin-containing bacteria.</title>
        <authorList>
            <person name="Yoshizawa S."/>
            <person name="Kumagai Y."/>
            <person name="Kogure K."/>
        </authorList>
    </citation>
    <scope>NUCLEOTIDE SEQUENCE [LARGE SCALE GENOMIC DNA]</scope>
    <source>
        <strain evidence="3 4">SG-29</strain>
    </source>
</reference>
<name>A0A259TWV8_9BACT</name>
<protein>
    <recommendedName>
        <fullName evidence="2">Peptide deformylase</fullName>
        <shortName evidence="2">PDF</shortName>
        <ecNumber evidence="2">3.5.1.88</ecNumber>
    </recommendedName>
    <alternativeName>
        <fullName evidence="2">Polypeptide deformylase</fullName>
    </alternativeName>
</protein>